<dbReference type="Proteomes" id="UP001642405">
    <property type="component" value="Unassembled WGS sequence"/>
</dbReference>
<sequence length="216" mass="23089">MASSATQATPPPAKATKDTPKTSQKKTKTKTITRKRTIAGRGQPAAAATKPLGVLFVATKAPFLSVVNRAVKLLDKGPGGARWSSTKVVPLEERVSSVTKTMAMTAATTTTASDAKTARSRSVLLLGTGHATTKLVQIAAWFQRQPGYVVAVRTRSSATVDDVFTVETIGEGDDDDGEDDDEDAMEVDSTTKKTTEPRRSTRRRNVNCLEVAVRLK</sequence>
<dbReference type="Gene3D" id="3.30.110.20">
    <property type="entry name" value="Alba-like domain"/>
    <property type="match status" value="1"/>
</dbReference>
<comment type="caution">
    <text evidence="5">The sequence shown here is derived from an EMBL/GenBank/DDBJ whole genome shotgun (WGS) entry which is preliminary data.</text>
</comment>
<organism evidence="5 6">
    <name type="scientific">Sporothrix curviconia</name>
    <dbReference type="NCBI Taxonomy" id="1260050"/>
    <lineage>
        <taxon>Eukaryota</taxon>
        <taxon>Fungi</taxon>
        <taxon>Dikarya</taxon>
        <taxon>Ascomycota</taxon>
        <taxon>Pezizomycotina</taxon>
        <taxon>Sordariomycetes</taxon>
        <taxon>Sordariomycetidae</taxon>
        <taxon>Ophiostomatales</taxon>
        <taxon>Ophiostomataceae</taxon>
        <taxon>Sporothrix</taxon>
    </lineage>
</organism>
<feature type="region of interest" description="Disordered" evidence="4">
    <location>
        <begin position="1"/>
        <end position="44"/>
    </location>
</feature>
<reference evidence="5 6" key="1">
    <citation type="submission" date="2024-01" db="EMBL/GenBank/DDBJ databases">
        <authorList>
            <person name="Allen C."/>
            <person name="Tagirdzhanova G."/>
        </authorList>
    </citation>
    <scope>NUCLEOTIDE SEQUENCE [LARGE SCALE GENOMIC DNA]</scope>
</reference>
<proteinExistence type="predicted"/>
<keyword evidence="6" id="KW-1185">Reference proteome</keyword>
<dbReference type="PANTHER" id="PTHR28256">
    <property type="entry name" value="RIBONUCLEASES P/MRP PROTEIN SUBUNIT POP7"/>
    <property type="match status" value="1"/>
</dbReference>
<dbReference type="InterPro" id="IPR014612">
    <property type="entry name" value="Pop7/Rpp20"/>
</dbReference>
<dbReference type="PANTHER" id="PTHR28256:SF1">
    <property type="entry name" value="RIBONUCLEASES P_MRP PROTEIN SUBUNIT POP7"/>
    <property type="match status" value="1"/>
</dbReference>
<keyword evidence="2" id="KW-0819">tRNA processing</keyword>
<dbReference type="InterPro" id="IPR036882">
    <property type="entry name" value="Alba-like_dom_sf"/>
</dbReference>
<feature type="region of interest" description="Disordered" evidence="4">
    <location>
        <begin position="168"/>
        <end position="204"/>
    </location>
</feature>
<protein>
    <submittedName>
        <fullName evidence="5">Uncharacterized protein</fullName>
    </submittedName>
</protein>
<keyword evidence="3" id="KW-0539">Nucleus</keyword>
<dbReference type="Pfam" id="PF12328">
    <property type="entry name" value="Rpp20"/>
    <property type="match status" value="1"/>
</dbReference>
<dbReference type="InterPro" id="IPR020241">
    <property type="entry name" value="RNase_P/MRP_Pop7_fungi"/>
</dbReference>
<comment type="subcellular location">
    <subcellularLocation>
        <location evidence="1">Nucleus</location>
    </subcellularLocation>
</comment>
<evidence type="ECO:0000256" key="3">
    <source>
        <dbReference type="ARBA" id="ARBA00023242"/>
    </source>
</evidence>
<evidence type="ECO:0000256" key="4">
    <source>
        <dbReference type="SAM" id="MobiDB-lite"/>
    </source>
</evidence>
<feature type="compositionally biased region" description="Basic and acidic residues" evidence="4">
    <location>
        <begin position="189"/>
        <end position="199"/>
    </location>
</feature>
<name>A0ABP0CD23_9PEZI</name>
<evidence type="ECO:0000256" key="1">
    <source>
        <dbReference type="ARBA" id="ARBA00004123"/>
    </source>
</evidence>
<feature type="compositionally biased region" description="Basic residues" evidence="4">
    <location>
        <begin position="23"/>
        <end position="38"/>
    </location>
</feature>
<feature type="compositionally biased region" description="Acidic residues" evidence="4">
    <location>
        <begin position="170"/>
        <end position="186"/>
    </location>
</feature>
<accession>A0ABP0CD23</accession>
<evidence type="ECO:0000313" key="6">
    <source>
        <dbReference type="Proteomes" id="UP001642405"/>
    </source>
</evidence>
<evidence type="ECO:0000313" key="5">
    <source>
        <dbReference type="EMBL" id="CAK7229823.1"/>
    </source>
</evidence>
<evidence type="ECO:0000256" key="2">
    <source>
        <dbReference type="ARBA" id="ARBA00022694"/>
    </source>
</evidence>
<dbReference type="EMBL" id="CAWUHB010000050">
    <property type="protein sequence ID" value="CAK7229823.1"/>
    <property type="molecule type" value="Genomic_DNA"/>
</dbReference>
<gene>
    <name evidence="5" type="ORF">SCUCBS95973_007358</name>
</gene>